<dbReference type="SUPFAM" id="SSF52402">
    <property type="entry name" value="Adenine nucleotide alpha hydrolases-like"/>
    <property type="match status" value="1"/>
</dbReference>
<dbReference type="InterPro" id="IPR022310">
    <property type="entry name" value="NAD/GMP_synthase"/>
</dbReference>
<comment type="catalytic activity">
    <reaction evidence="7">
        <text>deamido-NAD(+) + L-glutamine + ATP + H2O = L-glutamate + AMP + diphosphate + NAD(+) + H(+)</text>
        <dbReference type="Rhea" id="RHEA:24384"/>
        <dbReference type="ChEBI" id="CHEBI:15377"/>
        <dbReference type="ChEBI" id="CHEBI:15378"/>
        <dbReference type="ChEBI" id="CHEBI:29985"/>
        <dbReference type="ChEBI" id="CHEBI:30616"/>
        <dbReference type="ChEBI" id="CHEBI:33019"/>
        <dbReference type="ChEBI" id="CHEBI:57540"/>
        <dbReference type="ChEBI" id="CHEBI:58359"/>
        <dbReference type="ChEBI" id="CHEBI:58437"/>
        <dbReference type="ChEBI" id="CHEBI:456215"/>
        <dbReference type="EC" id="6.3.5.1"/>
    </reaction>
</comment>
<keyword evidence="5 7" id="KW-0067">ATP-binding</keyword>
<dbReference type="GO" id="GO:0005524">
    <property type="term" value="F:ATP binding"/>
    <property type="evidence" value="ECO:0007669"/>
    <property type="project" value="UniProtKB-UniRule"/>
</dbReference>
<evidence type="ECO:0000313" key="10">
    <source>
        <dbReference type="EMBL" id="BET44659.1"/>
    </source>
</evidence>
<dbReference type="Pfam" id="PF02540">
    <property type="entry name" value="NAD_synthase"/>
    <property type="match status" value="1"/>
</dbReference>
<dbReference type="Gene3D" id="3.60.110.10">
    <property type="entry name" value="Carbon-nitrogen hydrolase"/>
    <property type="match status" value="1"/>
</dbReference>
<evidence type="ECO:0000256" key="2">
    <source>
        <dbReference type="ARBA" id="ARBA00007145"/>
    </source>
</evidence>
<evidence type="ECO:0000256" key="4">
    <source>
        <dbReference type="ARBA" id="ARBA00022741"/>
    </source>
</evidence>
<dbReference type="Pfam" id="PF00795">
    <property type="entry name" value="CN_hydrolase"/>
    <property type="match status" value="1"/>
</dbReference>
<name>A0AAT9G4K1_9ENTR</name>
<evidence type="ECO:0000256" key="7">
    <source>
        <dbReference type="PIRNR" id="PIRNR006630"/>
    </source>
</evidence>
<organism evidence="10">
    <name type="scientific">Candidatus Aschnera chinzeii</name>
    <dbReference type="NCBI Taxonomy" id="1485666"/>
    <lineage>
        <taxon>Bacteria</taxon>
        <taxon>Pseudomonadati</taxon>
        <taxon>Pseudomonadota</taxon>
        <taxon>Gammaproteobacteria</taxon>
        <taxon>Enterobacterales</taxon>
        <taxon>Enterobacteriaceae</taxon>
        <taxon>Candidatus Aschnera</taxon>
    </lineage>
</organism>
<comment type="similarity">
    <text evidence="2 7">In the C-terminal section; belongs to the NAD synthetase family.</text>
</comment>
<dbReference type="EMBL" id="AP028961">
    <property type="protein sequence ID" value="BET44659.1"/>
    <property type="molecule type" value="Genomic_DNA"/>
</dbReference>
<dbReference type="GO" id="GO:0003952">
    <property type="term" value="F:NAD+ synthase (glutamine-hydrolyzing) activity"/>
    <property type="evidence" value="ECO:0007669"/>
    <property type="project" value="UniProtKB-UniRule"/>
</dbReference>
<comment type="similarity">
    <text evidence="8">Belongs to the NAD synthetase family.</text>
</comment>
<dbReference type="Gene3D" id="3.40.50.620">
    <property type="entry name" value="HUPs"/>
    <property type="match status" value="1"/>
</dbReference>
<evidence type="ECO:0000259" key="9">
    <source>
        <dbReference type="PROSITE" id="PS50263"/>
    </source>
</evidence>
<dbReference type="InterPro" id="IPR036526">
    <property type="entry name" value="C-N_Hydrolase_sf"/>
</dbReference>
<dbReference type="CDD" id="cd07570">
    <property type="entry name" value="GAT_Gln-NAD-synth"/>
    <property type="match status" value="1"/>
</dbReference>
<dbReference type="NCBIfam" id="NF010588">
    <property type="entry name" value="PRK13981.1"/>
    <property type="match status" value="1"/>
</dbReference>
<dbReference type="AlphaFoldDB" id="A0AAT9G4K1"/>
<accession>A0AAT9G4K1</accession>
<dbReference type="GO" id="GO:0005737">
    <property type="term" value="C:cytoplasm"/>
    <property type="evidence" value="ECO:0007669"/>
    <property type="project" value="InterPro"/>
</dbReference>
<dbReference type="PIRSF" id="PIRSF006630">
    <property type="entry name" value="NADS_GAT"/>
    <property type="match status" value="1"/>
</dbReference>
<dbReference type="NCBIfam" id="TIGR00552">
    <property type="entry name" value="nadE"/>
    <property type="match status" value="1"/>
</dbReference>
<dbReference type="GO" id="GO:0004359">
    <property type="term" value="F:glutaminase activity"/>
    <property type="evidence" value="ECO:0007669"/>
    <property type="project" value="InterPro"/>
</dbReference>
<feature type="domain" description="CN hydrolase" evidence="9">
    <location>
        <begin position="8"/>
        <end position="248"/>
    </location>
</feature>
<evidence type="ECO:0000256" key="8">
    <source>
        <dbReference type="RuleBase" id="RU003811"/>
    </source>
</evidence>
<keyword evidence="3 7" id="KW-0436">Ligase</keyword>
<dbReference type="InterPro" id="IPR003694">
    <property type="entry name" value="NAD_synthase"/>
</dbReference>
<dbReference type="InterPro" id="IPR003010">
    <property type="entry name" value="C-N_Hydrolase"/>
</dbReference>
<reference evidence="10" key="1">
    <citation type="journal article" date="2023" name="Front. Microbiol.">
        <title>Genome analysis of Candidatus Aschnera chinzeii, the bacterial endosymbiont of the blood-sucking bat fly Penicillidia jenynsii (Insecta: Diptera: Nycteribiidae).</title>
        <authorList>
            <person name="Koga R."/>
            <person name="Moriyama M."/>
            <person name="Nozaki T."/>
            <person name="Fukatsu T."/>
        </authorList>
    </citation>
    <scope>NUCLEOTIDE SEQUENCE</scope>
    <source>
        <strain evidence="10">Kw-01</strain>
    </source>
</reference>
<evidence type="ECO:0000256" key="5">
    <source>
        <dbReference type="ARBA" id="ARBA00022840"/>
    </source>
</evidence>
<keyword evidence="6 7" id="KW-0520">NAD</keyword>
<dbReference type="FunFam" id="3.40.50.620:FF:000106">
    <property type="entry name" value="Glutamine-dependent NAD(+) synthetase"/>
    <property type="match status" value="1"/>
</dbReference>
<dbReference type="EC" id="6.3.5.1" evidence="7"/>
<dbReference type="CDD" id="cd00553">
    <property type="entry name" value="NAD_synthase"/>
    <property type="match status" value="1"/>
</dbReference>
<gene>
    <name evidence="10" type="ORF">ACHINZ_3310</name>
</gene>
<proteinExistence type="inferred from homology"/>
<dbReference type="InterPro" id="IPR014729">
    <property type="entry name" value="Rossmann-like_a/b/a_fold"/>
</dbReference>
<sequence>MEIMNRKLTIMLSQLNWVVGDIQGNCNRMLKEINAQQNIGTDIIIFSELSLTGCPPGDLLCSNDFYELCVLSLQKLQNASQKIAIIIGHPWKENNFFYNALSFFWHGKTLVRYFKQNLSNYIFFNEYRYFNRGKNSCILLYKKYKIGFLISHDLLDECLVNKYNNIDILITISAIPFDHKQRIIPTNILQNYSKKLSLFIVYLNQIGGQDELIFEGESKIFNSSGVITHKLLSFQEDIQKCVFCNNDVLSVTDFNNQLPSIAKLYHALVMSIKDYVKKNNFSNVILGLSGGIDSALTLAIAVDAVGNKNVQAIMMPFIYTSQMSIQNAKKQTNLLNVKLLIISIEEMYNAYIKNMLWLFKECNRNNKNITQENLQARCRAIILMMISNACDALVLSTFNKSEYFIGYNTIYGDMIGGFAVLKDIYKTLVFKLVNYRNSIATVIPANIVTRPPSAELAPNQFDEDIFPPYSIIDKIIENYVEHNKSINQLIDDGFDEKIVYKIITLINHYKYKRRQSPIGPLIRINSFLNDKNYPITSMFK</sequence>
<dbReference type="PANTHER" id="PTHR23090:SF9">
    <property type="entry name" value="GLUTAMINE-DEPENDENT NAD(+) SYNTHETASE"/>
    <property type="match status" value="1"/>
</dbReference>
<evidence type="ECO:0000256" key="3">
    <source>
        <dbReference type="ARBA" id="ARBA00022598"/>
    </source>
</evidence>
<evidence type="ECO:0000256" key="6">
    <source>
        <dbReference type="ARBA" id="ARBA00023027"/>
    </source>
</evidence>
<protein>
    <recommendedName>
        <fullName evidence="7">Glutamine-dependent NAD(+) synthetase</fullName>
        <ecNumber evidence="7">6.3.5.1</ecNumber>
    </recommendedName>
    <alternativeName>
        <fullName evidence="7">NAD(+) synthase [glutamine-hydrolyzing]</fullName>
    </alternativeName>
</protein>
<dbReference type="SUPFAM" id="SSF56317">
    <property type="entry name" value="Carbon-nitrogen hydrolase"/>
    <property type="match status" value="1"/>
</dbReference>
<comment type="pathway">
    <text evidence="1 7">Cofactor biosynthesis; NAD(+) biosynthesis; NAD(+) from deamido-NAD(+) (L-Gln route): step 1/1.</text>
</comment>
<dbReference type="GO" id="GO:0009435">
    <property type="term" value="P:NAD+ biosynthetic process"/>
    <property type="evidence" value="ECO:0007669"/>
    <property type="project" value="UniProtKB-UniRule"/>
</dbReference>
<dbReference type="PANTHER" id="PTHR23090">
    <property type="entry name" value="NH 3 /GLUTAMINE-DEPENDENT NAD + SYNTHETASE"/>
    <property type="match status" value="1"/>
</dbReference>
<keyword evidence="4 7" id="KW-0547">Nucleotide-binding</keyword>
<dbReference type="InterPro" id="IPR014445">
    <property type="entry name" value="Gln-dep_NAD_synthase"/>
</dbReference>
<reference evidence="10" key="2">
    <citation type="submission" date="2023-10" db="EMBL/GenBank/DDBJ databases">
        <authorList>
            <person name="Koga R."/>
            <person name="Fukatsu T."/>
        </authorList>
    </citation>
    <scope>NUCLEOTIDE SEQUENCE</scope>
    <source>
        <strain evidence="10">Kw-01</strain>
    </source>
</reference>
<evidence type="ECO:0000256" key="1">
    <source>
        <dbReference type="ARBA" id="ARBA00005188"/>
    </source>
</evidence>
<dbReference type="PROSITE" id="PS50263">
    <property type="entry name" value="CN_HYDROLASE"/>
    <property type="match status" value="1"/>
</dbReference>